<dbReference type="FunFam" id="1.25.40.10:FF:000001">
    <property type="entry name" value="Clathrin heavy chain"/>
    <property type="match status" value="1"/>
</dbReference>
<evidence type="ECO:0000256" key="3">
    <source>
        <dbReference type="ARBA" id="ARBA00023136"/>
    </source>
</evidence>
<evidence type="ECO:0000259" key="9">
    <source>
        <dbReference type="Pfam" id="PF09268"/>
    </source>
</evidence>
<proteinExistence type="inferred from homology"/>
<dbReference type="GO" id="GO:0070062">
    <property type="term" value="C:extracellular exosome"/>
    <property type="evidence" value="ECO:0007669"/>
    <property type="project" value="TreeGrafter"/>
</dbReference>
<dbReference type="InterPro" id="IPR011990">
    <property type="entry name" value="TPR-like_helical_dom_sf"/>
</dbReference>
<dbReference type="GO" id="GO:0006886">
    <property type="term" value="P:intracellular protein transport"/>
    <property type="evidence" value="ECO:0007669"/>
    <property type="project" value="UniProtKB-UniRule"/>
</dbReference>
<keyword evidence="5 7" id="KW-0968">Cytoplasmic vesicle</keyword>
<evidence type="ECO:0000256" key="4">
    <source>
        <dbReference type="ARBA" id="ARBA00023176"/>
    </source>
</evidence>
<dbReference type="FunFam" id="1.25.40.10:FF:000095">
    <property type="entry name" value="Clathrin heavy chain"/>
    <property type="match status" value="1"/>
</dbReference>
<accession>A0A5F9DCQ8</accession>
<dbReference type="InterPro" id="IPR016025">
    <property type="entry name" value="Clathrin_H-chain_N"/>
</dbReference>
<dbReference type="Bgee" id="ENSOCUG00000001254">
    <property type="expression patterns" value="Expressed in skeletal muscle tissue and 18 other cell types or tissues"/>
</dbReference>
<dbReference type="InterPro" id="IPR055358">
    <property type="entry name" value="CHCR"/>
</dbReference>
<dbReference type="Pfam" id="PF13838">
    <property type="entry name" value="Clathrin_H_link"/>
    <property type="match status" value="1"/>
</dbReference>
<evidence type="ECO:0000313" key="10">
    <source>
        <dbReference type="Ensembl" id="ENSOCUP00000044007.1"/>
    </source>
</evidence>
<feature type="repeat" description="CHCR" evidence="8">
    <location>
        <begin position="537"/>
        <end position="713"/>
    </location>
</feature>
<dbReference type="FunFam" id="1.25.40.730:FF:000001">
    <property type="entry name" value="Clathrin heavy chain"/>
    <property type="match status" value="1"/>
</dbReference>
<feature type="repeat" description="CHCR" evidence="8">
    <location>
        <begin position="1118"/>
        <end position="1264"/>
    </location>
</feature>
<dbReference type="GO" id="GO:0006898">
    <property type="term" value="P:receptor-mediated endocytosis"/>
    <property type="evidence" value="ECO:0007669"/>
    <property type="project" value="TreeGrafter"/>
</dbReference>
<keyword evidence="4 7" id="KW-0168">Coated pit</keyword>
<dbReference type="Ensembl" id="ENSOCUT00000054765.1">
    <property type="protein sequence ID" value="ENSOCUP00000044007.1"/>
    <property type="gene ID" value="ENSOCUG00000001254.3"/>
</dbReference>
<dbReference type="PIRSF" id="PIRSF002290">
    <property type="entry name" value="Clathrin_H_chain"/>
    <property type="match status" value="1"/>
</dbReference>
<dbReference type="FunFam" id="1.25.40.10:FF:000002">
    <property type="entry name" value="Clathrin heavy chain"/>
    <property type="match status" value="1"/>
</dbReference>
<dbReference type="GO" id="GO:0032051">
    <property type="term" value="F:clathrin light chain binding"/>
    <property type="evidence" value="ECO:0007669"/>
    <property type="project" value="InterPro"/>
</dbReference>
<dbReference type="Gene3D" id="2.130.10.110">
    <property type="entry name" value="Clathrin heavy-chain terminal domain"/>
    <property type="match status" value="1"/>
</dbReference>
<dbReference type="InterPro" id="IPR015348">
    <property type="entry name" value="Clathrin_H-chain_linker_core"/>
</dbReference>
<dbReference type="GO" id="GO:0005198">
    <property type="term" value="F:structural molecule activity"/>
    <property type="evidence" value="ECO:0007669"/>
    <property type="project" value="InterPro"/>
</dbReference>
<feature type="repeat" description="CHCR" evidence="8">
    <location>
        <begin position="1267"/>
        <end position="1410"/>
    </location>
</feature>
<dbReference type="Pfam" id="PF09268">
    <property type="entry name" value="Clathrin-link"/>
    <property type="match status" value="1"/>
</dbReference>
<evidence type="ECO:0000256" key="6">
    <source>
        <dbReference type="ARBA" id="ARBA00054777"/>
    </source>
</evidence>
<protein>
    <recommendedName>
        <fullName evidence="7">Clathrin heavy chain</fullName>
    </recommendedName>
</protein>
<dbReference type="PANTHER" id="PTHR10292:SF6">
    <property type="entry name" value="CLATHRIN HEAVY CHAIN 2"/>
    <property type="match status" value="1"/>
</dbReference>
<dbReference type="InterPro" id="IPR016024">
    <property type="entry name" value="ARM-type_fold"/>
</dbReference>
<keyword evidence="2" id="KW-0677">Repeat</keyword>
<evidence type="ECO:0000256" key="7">
    <source>
        <dbReference type="PIRNR" id="PIRNR002290"/>
    </source>
</evidence>
<dbReference type="InterPro" id="IPR016341">
    <property type="entry name" value="Clathrin_heavy_chain"/>
</dbReference>
<reference evidence="10" key="3">
    <citation type="submission" date="2025-09" db="UniProtKB">
        <authorList>
            <consortium name="Ensembl"/>
        </authorList>
    </citation>
    <scope>IDENTIFICATION</scope>
    <source>
        <strain evidence="10">Thorbecke</strain>
    </source>
</reference>
<evidence type="ECO:0000256" key="8">
    <source>
        <dbReference type="PROSITE-ProRule" id="PRU01006"/>
    </source>
</evidence>
<dbReference type="GO" id="GO:0030130">
    <property type="term" value="C:clathrin coat of trans-Golgi network vesicle"/>
    <property type="evidence" value="ECO:0007669"/>
    <property type="project" value="InterPro"/>
</dbReference>
<dbReference type="SUPFAM" id="SSF50989">
    <property type="entry name" value="Clathrin heavy-chain terminal domain"/>
    <property type="match status" value="1"/>
</dbReference>
<gene>
    <name evidence="10" type="primary">CLTCL1</name>
</gene>
<feature type="domain" description="Clathrin heavy chain linker core motif" evidence="9">
    <location>
        <begin position="331"/>
        <end position="354"/>
    </location>
</feature>
<dbReference type="GO" id="GO:0071439">
    <property type="term" value="C:clathrin complex"/>
    <property type="evidence" value="ECO:0007669"/>
    <property type="project" value="InterPro"/>
</dbReference>
<comment type="subcellular location">
    <subcellularLocation>
        <location evidence="7">Cytoplasmic vesicle membrane</location>
        <topology evidence="7">Peripheral membrane protein</topology>
        <orientation evidence="7">Cytoplasmic side</orientation>
    </subcellularLocation>
    <subcellularLocation>
        <location evidence="7">Membrane</location>
        <location evidence="7">Coated pit</location>
        <topology evidence="7">Peripheral membrane protein</topology>
        <orientation evidence="7">Cytoplasmic side</orientation>
    </subcellularLocation>
</comment>
<feature type="repeat" description="CHCR" evidence="8">
    <location>
        <begin position="718"/>
        <end position="818"/>
    </location>
</feature>
<feature type="repeat" description="CHCR" evidence="8">
    <location>
        <begin position="972"/>
        <end position="1113"/>
    </location>
</feature>
<comment type="function">
    <text evidence="6">Clathrin is the major protein of the polyhedral coat of coated pits and vesicles. Two different adapter protein complexes link the clathrin lattice either to the plasma membrane or to the trans-Golgi network. Acts as a component of the TACC3/ch-TOG/clathrin complex proposed to contribute to stabilization of kinetochore fibers of the mitotic spindle by acting as inter-microtubule bridge. The TACC3/ch-TOG/clathrin complex is required for the maintenance of kinetochore fiber tension. Plays a role in early autophagosome formation. Interaction with DNAJC6 mediates the recruitment of HSPA8 to the clathrin lattice and creates local destabilization of the lattice promoting uncoating.</text>
</comment>
<dbReference type="SMART" id="SM00299">
    <property type="entry name" value="CLH"/>
    <property type="match status" value="6"/>
</dbReference>
<dbReference type="InterPro" id="IPR000547">
    <property type="entry name" value="Clathrin_H-chain/VPS_repeat"/>
</dbReference>
<reference evidence="10 11" key="1">
    <citation type="journal article" date="2011" name="Nature">
        <title>A high-resolution map of human evolutionary constraint using 29 mammals.</title>
        <authorList>
            <person name="Lindblad-Toh K."/>
            <person name="Garber M."/>
            <person name="Zuk O."/>
            <person name="Lin M.F."/>
            <person name="Parker B.J."/>
            <person name="Washietl S."/>
            <person name="Kheradpour P."/>
            <person name="Ernst J."/>
            <person name="Jordan G."/>
            <person name="Mauceli E."/>
            <person name="Ward L.D."/>
            <person name="Lowe C.B."/>
            <person name="Holloway A.K."/>
            <person name="Clamp M."/>
            <person name="Gnerre S."/>
            <person name="Alfoldi J."/>
            <person name="Beal K."/>
            <person name="Chang J."/>
            <person name="Clawson H."/>
            <person name="Cuff J."/>
            <person name="Di Palma F."/>
            <person name="Fitzgerald S."/>
            <person name="Flicek P."/>
            <person name="Guttman M."/>
            <person name="Hubisz M.J."/>
            <person name="Jaffe D.B."/>
            <person name="Jungreis I."/>
            <person name="Kent W.J."/>
            <person name="Kostka D."/>
            <person name="Lara M."/>
            <person name="Martins A.L."/>
            <person name="Massingham T."/>
            <person name="Moltke I."/>
            <person name="Raney B.J."/>
            <person name="Rasmussen M.D."/>
            <person name="Robinson J."/>
            <person name="Stark A."/>
            <person name="Vilella A.J."/>
            <person name="Wen J."/>
            <person name="Xie X."/>
            <person name="Zody M.C."/>
            <person name="Baldwin J."/>
            <person name="Bloom T."/>
            <person name="Chin C.W."/>
            <person name="Heiman D."/>
            <person name="Nicol R."/>
            <person name="Nusbaum C."/>
            <person name="Young S."/>
            <person name="Wilkinson J."/>
            <person name="Worley K.C."/>
            <person name="Kovar C.L."/>
            <person name="Muzny D.M."/>
            <person name="Gibbs R.A."/>
            <person name="Cree A."/>
            <person name="Dihn H.H."/>
            <person name="Fowler G."/>
            <person name="Jhangiani S."/>
            <person name="Joshi V."/>
            <person name="Lee S."/>
            <person name="Lewis L.R."/>
            <person name="Nazareth L.V."/>
            <person name="Okwuonu G."/>
            <person name="Santibanez J."/>
            <person name="Warren W.C."/>
            <person name="Mardis E.R."/>
            <person name="Weinstock G.M."/>
            <person name="Wilson R.K."/>
            <person name="Delehaunty K."/>
            <person name="Dooling D."/>
            <person name="Fronik C."/>
            <person name="Fulton L."/>
            <person name="Fulton B."/>
            <person name="Graves T."/>
            <person name="Minx P."/>
            <person name="Sodergren E."/>
            <person name="Birney E."/>
            <person name="Margulies E.H."/>
            <person name="Herrero J."/>
            <person name="Green E.D."/>
            <person name="Haussler D."/>
            <person name="Siepel A."/>
            <person name="Goldman N."/>
            <person name="Pollard K.S."/>
            <person name="Pedersen J.S."/>
            <person name="Lander E.S."/>
            <person name="Kellis M."/>
        </authorList>
    </citation>
    <scope>NUCLEOTIDE SEQUENCE [LARGE SCALE GENOMIC DNA]</scope>
    <source>
        <strain evidence="11">Thorbecke</strain>
    </source>
</reference>
<dbReference type="Gene3D" id="1.25.40.10">
    <property type="entry name" value="Tetratricopeptide repeat domain"/>
    <property type="match status" value="3"/>
</dbReference>
<comment type="similarity">
    <text evidence="1 7">Belongs to the clathrin heavy chain family.</text>
</comment>
<feature type="repeat" description="CHCR" evidence="8">
    <location>
        <begin position="823"/>
        <end position="968"/>
    </location>
</feature>
<dbReference type="GO" id="GO:0045334">
    <property type="term" value="C:clathrin-coated endocytic vesicle"/>
    <property type="evidence" value="ECO:0007669"/>
    <property type="project" value="TreeGrafter"/>
</dbReference>
<dbReference type="FunFam" id="2.130.10.110:FF:000001">
    <property type="entry name" value="Clathrin heavy chain"/>
    <property type="match status" value="1"/>
</dbReference>
<sequence>MAQILPIRFQEHFQLQNLGINPANIGFSTLTMESDKFICVREKVGEQAQVVIVDMHEPTAPIRRPISADSAIMNPASKVIALKAGKTLQIFNIEMKSKMKAHTMSEEVIFWKWISVNTVALVTETAVYHWSMEGDSQPTKMFDRHASLAGCQMIHYRADEHHKWLLLIGIAAQQNRVVGAMQLYSVDRKVSQPIEGHAAAFAEFKIEGNAKPATLFCFAVRSPAGGKLHIIEVGQPAAGNQPFVKKAVDVFFPPEAQTDFPVAMQIGAKHGVIYLITKAGYLHLYDLESGVCIYMNRISADTIFVTAPHEPTSGIIGVNKKGQVLSVCVEEENIVNYATSVLQNPDLGLRLAVRSNLAGAEELFVRKFSALFAQGSYAEAARVAASAPKGILRTSDTVRKFQSIPAQPGQASPLLQYFGILLDQGQLNKLESLELCRPVLQQGRKQLLEKWLKEDKLECSEELGDLVKAADPTLALSVYLRANVPSKVIQCFAETGQFQKIVLYAKKVGYSPDWMFLLRSVMRVSPEQGLQFAQMLVQDAEPLANMNQIVDIFMENSLIQQCTSFLLDALKNNQPAEGHLQTRLLEMNLIHAPQVADAILGNQMFTHYDRAHIGQLCEKAGLLQRALEHYTDLYDIKRAVVHTHLLNPEEAKLTDQLPLIIVCDRFDFVHDLVLYLYRNNLQKYIEIYVQKVNPSRIPAVVGGLLDVDCSEDVIKNLIMAVRGQFSTDELVAEVEKRNRLKLLLPWLESRIQEGCEEPATHNALAKIYIDSNNSPERFLRENAFYDSSVVGRYCEKRDPHLACVAYERGQCDLDLIKVVQTALSETQDPEEVSVTVKAFMTADLPNELIELLEKIVLDNSIFSEHRNLQNLLILTAVKADRTRVMDYISRLDNYDAPDIASIAVSSGLYEEAFAIFRKFDVNASAIQVLIEHIGNLDRAYEFAEKCNEPAVWSQLARAQLHKELVKEAIDSFIRADDPSSYLEVVQAASRSNNWEDLVKFLQMARKRSHESYVETELIFALAKTSRLSELEDCVNGPNNANIQQVGDRCYKEGMYEAAKLLYSSVSNFACLASTLVHLGEYQAAVDSSRKANSTRTWKEVCFACVDGQEFRLAQLCGLHIVIHADELEDLIQYYQDRGYFEELISLLEAALGLERAHMGMFTELAILYSKFKPQKMPEHLELFWSRVNIPKVLRAAEQAHLWAELVFLYDKYEEYDNAVLTMISHPTEAWKEGQFKDVIAKVANVELYYKALQFYLDYKPLLINDLLVVLSPRLDHTRTVGFFAKVGQLPLVKPYLRSVQSHNNKSVNEALNQLLTDEEDYQGLRASIDAYDNFDNIGLAQRLEKHQLIEFRRIAACLYKGSNRWAQSVELCKKDHLYKDAMQHAAESRDAELATKLLQWFLEEGRRECFAASLFTCYDLLHPDVVLELAWRHNLMDFAMPYFIQVMREYLSKVDKLDAWDSLRKQEERMVEPAPLVLGQQLMLTAGPAASPAPASFPYGYAAAPAFSQPPVYGFSV</sequence>
<dbReference type="GeneTree" id="ENSGT00950000183166"/>
<name>A0A5F9DCQ8_RABIT</name>
<dbReference type="PANTHER" id="PTHR10292">
    <property type="entry name" value="CLATHRIN HEAVY CHAIN RELATED"/>
    <property type="match status" value="1"/>
</dbReference>
<keyword evidence="11" id="KW-1185">Reference proteome</keyword>
<keyword evidence="3 7" id="KW-0472">Membrane</keyword>
<dbReference type="Gene3D" id="1.25.40.730">
    <property type="match status" value="1"/>
</dbReference>
<dbReference type="InterPro" id="IPR022365">
    <property type="entry name" value="Clathrin_H-chain_propeller_rpt"/>
</dbReference>
<evidence type="ECO:0000256" key="1">
    <source>
        <dbReference type="ARBA" id="ARBA00009535"/>
    </source>
</evidence>
<evidence type="ECO:0000256" key="5">
    <source>
        <dbReference type="ARBA" id="ARBA00023329"/>
    </source>
</evidence>
<dbReference type="Pfam" id="PF01394">
    <property type="entry name" value="Clathrin_propel"/>
    <property type="match status" value="4"/>
</dbReference>
<evidence type="ECO:0000256" key="2">
    <source>
        <dbReference type="ARBA" id="ARBA00022737"/>
    </source>
</evidence>
<dbReference type="PROSITE" id="PS50236">
    <property type="entry name" value="CHCR"/>
    <property type="match status" value="6"/>
</dbReference>
<reference evidence="10" key="2">
    <citation type="submission" date="2025-08" db="UniProtKB">
        <authorList>
            <consortium name="Ensembl"/>
        </authorList>
    </citation>
    <scope>IDENTIFICATION</scope>
    <source>
        <strain evidence="10">Thorbecke</strain>
    </source>
</reference>
<evidence type="ECO:0000313" key="11">
    <source>
        <dbReference type="Proteomes" id="UP000001811"/>
    </source>
</evidence>
<dbReference type="GO" id="GO:0030132">
    <property type="term" value="C:clathrin coat of coated pit"/>
    <property type="evidence" value="ECO:0007669"/>
    <property type="project" value="InterPro"/>
</dbReference>
<dbReference type="Proteomes" id="UP000001811">
    <property type="component" value="Unplaced"/>
</dbReference>
<dbReference type="Pfam" id="PF00637">
    <property type="entry name" value="Clathrin"/>
    <property type="match status" value="6"/>
</dbReference>
<organism evidence="10 11">
    <name type="scientific">Oryctolagus cuniculus</name>
    <name type="common">Rabbit</name>
    <dbReference type="NCBI Taxonomy" id="9986"/>
    <lineage>
        <taxon>Eukaryota</taxon>
        <taxon>Metazoa</taxon>
        <taxon>Chordata</taxon>
        <taxon>Craniata</taxon>
        <taxon>Vertebrata</taxon>
        <taxon>Euteleostomi</taxon>
        <taxon>Mammalia</taxon>
        <taxon>Eutheria</taxon>
        <taxon>Euarchontoglires</taxon>
        <taxon>Glires</taxon>
        <taxon>Lagomorpha</taxon>
        <taxon>Leporidae</taxon>
        <taxon>Oryctolagus</taxon>
    </lineage>
</organism>
<dbReference type="SUPFAM" id="SSF48371">
    <property type="entry name" value="ARM repeat"/>
    <property type="match status" value="5"/>
</dbReference>